<feature type="chain" id="PRO_5017050268" description="chitinase" evidence="10">
    <location>
        <begin position="18"/>
        <end position="593"/>
    </location>
</feature>
<keyword evidence="4" id="KW-0146">Chitin degradation</keyword>
<proteinExistence type="inferred from homology"/>
<dbReference type="CDD" id="cd12215">
    <property type="entry name" value="ChiC_BD"/>
    <property type="match status" value="1"/>
</dbReference>
<keyword evidence="7" id="KW-0624">Polysaccharide degradation</keyword>
<dbReference type="InterPro" id="IPR017853">
    <property type="entry name" value="GH"/>
</dbReference>
<evidence type="ECO:0000256" key="9">
    <source>
        <dbReference type="RuleBase" id="RU004453"/>
    </source>
</evidence>
<organism evidence="12 13">
    <name type="scientific">Rhizopus stolonifer</name>
    <name type="common">Rhizopus nigricans</name>
    <dbReference type="NCBI Taxonomy" id="4846"/>
    <lineage>
        <taxon>Eukaryota</taxon>
        <taxon>Fungi</taxon>
        <taxon>Fungi incertae sedis</taxon>
        <taxon>Mucoromycota</taxon>
        <taxon>Mucoromycotina</taxon>
        <taxon>Mucoromycetes</taxon>
        <taxon>Mucorales</taxon>
        <taxon>Mucorineae</taxon>
        <taxon>Rhizopodaceae</taxon>
        <taxon>Rhizopus</taxon>
    </lineage>
</organism>
<dbReference type="EC" id="3.2.1.14" evidence="2"/>
<dbReference type="InterPro" id="IPR001579">
    <property type="entry name" value="Glyco_hydro_18_chit_AS"/>
</dbReference>
<comment type="similarity">
    <text evidence="9">Belongs to the glycosyl hydrolase 18 family.</text>
</comment>
<keyword evidence="13" id="KW-1185">Reference proteome</keyword>
<evidence type="ECO:0000256" key="8">
    <source>
        <dbReference type="RuleBase" id="RU000489"/>
    </source>
</evidence>
<accession>A0A367KJZ8</accession>
<name>A0A367KJZ8_RHIST</name>
<dbReference type="GO" id="GO:0030246">
    <property type="term" value="F:carbohydrate binding"/>
    <property type="evidence" value="ECO:0007669"/>
    <property type="project" value="InterPro"/>
</dbReference>
<dbReference type="InterPro" id="IPR045321">
    <property type="entry name" value="Cts1-like"/>
</dbReference>
<evidence type="ECO:0000313" key="12">
    <source>
        <dbReference type="EMBL" id="RCI02555.1"/>
    </source>
</evidence>
<dbReference type="PANTHER" id="PTHR45708:SF49">
    <property type="entry name" value="ENDOCHITINASE"/>
    <property type="match status" value="1"/>
</dbReference>
<evidence type="ECO:0000313" key="13">
    <source>
        <dbReference type="Proteomes" id="UP000253551"/>
    </source>
</evidence>
<dbReference type="InterPro" id="IPR001223">
    <property type="entry name" value="Glyco_hydro18_cat"/>
</dbReference>
<feature type="signal peptide" evidence="10">
    <location>
        <begin position="1"/>
        <end position="17"/>
    </location>
</feature>
<dbReference type="SUPFAM" id="SSF51055">
    <property type="entry name" value="Carbohydrate binding domain"/>
    <property type="match status" value="2"/>
</dbReference>
<dbReference type="SUPFAM" id="SSF51445">
    <property type="entry name" value="(Trans)glycosidases"/>
    <property type="match status" value="1"/>
</dbReference>
<evidence type="ECO:0000256" key="4">
    <source>
        <dbReference type="ARBA" id="ARBA00023024"/>
    </source>
</evidence>
<evidence type="ECO:0000256" key="1">
    <source>
        <dbReference type="ARBA" id="ARBA00000822"/>
    </source>
</evidence>
<reference evidence="12 13" key="1">
    <citation type="journal article" date="2018" name="G3 (Bethesda)">
        <title>Phylogenetic and Phylogenomic Definition of Rhizopus Species.</title>
        <authorList>
            <person name="Gryganskyi A.P."/>
            <person name="Golan J."/>
            <person name="Dolatabadi S."/>
            <person name="Mondo S."/>
            <person name="Robb S."/>
            <person name="Idnurm A."/>
            <person name="Muszewska A."/>
            <person name="Steczkiewicz K."/>
            <person name="Masonjones S."/>
            <person name="Liao H.L."/>
            <person name="Gajdeczka M.T."/>
            <person name="Anike F."/>
            <person name="Vuek A."/>
            <person name="Anishchenko I.M."/>
            <person name="Voigt K."/>
            <person name="de Hoog G.S."/>
            <person name="Smith M.E."/>
            <person name="Heitman J."/>
            <person name="Vilgalys R."/>
            <person name="Stajich J.E."/>
        </authorList>
    </citation>
    <scope>NUCLEOTIDE SEQUENCE [LARGE SCALE GENOMIC DNA]</scope>
    <source>
        <strain evidence="12 13">LSU 92-RS-03</strain>
    </source>
</reference>
<dbReference type="Gene3D" id="3.20.20.80">
    <property type="entry name" value="Glycosidases"/>
    <property type="match status" value="1"/>
</dbReference>
<evidence type="ECO:0000256" key="7">
    <source>
        <dbReference type="ARBA" id="ARBA00023326"/>
    </source>
</evidence>
<dbReference type="Proteomes" id="UP000253551">
    <property type="component" value="Unassembled WGS sequence"/>
</dbReference>
<dbReference type="CDD" id="cd02877">
    <property type="entry name" value="GH18_hevamine_XipI_class_III"/>
    <property type="match status" value="1"/>
</dbReference>
<comment type="catalytic activity">
    <reaction evidence="1">
        <text>Random endo-hydrolysis of N-acetyl-beta-D-glucosaminide (1-&gt;4)-beta-linkages in chitin and chitodextrins.</text>
        <dbReference type="EC" id="3.2.1.14"/>
    </reaction>
</comment>
<comment type="caution">
    <text evidence="12">The sequence shown here is derived from an EMBL/GenBank/DDBJ whole genome shotgun (WGS) entry which is preliminary data.</text>
</comment>
<dbReference type="Pfam" id="PF00704">
    <property type="entry name" value="Glyco_hydro_18"/>
    <property type="match status" value="1"/>
</dbReference>
<dbReference type="SMART" id="SM00495">
    <property type="entry name" value="ChtBD3"/>
    <property type="match status" value="2"/>
</dbReference>
<dbReference type="PROSITE" id="PS51910">
    <property type="entry name" value="GH18_2"/>
    <property type="match status" value="1"/>
</dbReference>
<dbReference type="GO" id="GO:0005576">
    <property type="term" value="C:extracellular region"/>
    <property type="evidence" value="ECO:0007669"/>
    <property type="project" value="InterPro"/>
</dbReference>
<dbReference type="PROSITE" id="PS01095">
    <property type="entry name" value="GH18_1"/>
    <property type="match status" value="1"/>
</dbReference>
<evidence type="ECO:0000256" key="10">
    <source>
        <dbReference type="SAM" id="SignalP"/>
    </source>
</evidence>
<dbReference type="STRING" id="4846.A0A367KJZ8"/>
<gene>
    <name evidence="12" type="primary">CHT1_5</name>
    <name evidence="12" type="ORF">CU098_007747</name>
</gene>
<evidence type="ECO:0000256" key="3">
    <source>
        <dbReference type="ARBA" id="ARBA00022801"/>
    </source>
</evidence>
<dbReference type="AlphaFoldDB" id="A0A367KJZ8"/>
<dbReference type="PANTHER" id="PTHR45708">
    <property type="entry name" value="ENDOCHITINASE"/>
    <property type="match status" value="1"/>
</dbReference>
<dbReference type="GO" id="GO:0000272">
    <property type="term" value="P:polysaccharide catabolic process"/>
    <property type="evidence" value="ECO:0007669"/>
    <property type="project" value="UniProtKB-KW"/>
</dbReference>
<dbReference type="Gene3D" id="2.10.10.20">
    <property type="entry name" value="Carbohydrate-binding module superfamily 5/12"/>
    <property type="match status" value="2"/>
</dbReference>
<evidence type="ECO:0000256" key="5">
    <source>
        <dbReference type="ARBA" id="ARBA00023277"/>
    </source>
</evidence>
<dbReference type="OrthoDB" id="6020543at2759"/>
<dbReference type="GO" id="GO:0006032">
    <property type="term" value="P:chitin catabolic process"/>
    <property type="evidence" value="ECO:0007669"/>
    <property type="project" value="UniProtKB-KW"/>
</dbReference>
<protein>
    <recommendedName>
        <fullName evidence="2">chitinase</fullName>
        <ecNumber evidence="2">3.2.1.14</ecNumber>
    </recommendedName>
</protein>
<keyword evidence="3 8" id="KW-0378">Hydrolase</keyword>
<feature type="domain" description="GH18" evidence="11">
    <location>
        <begin position="24"/>
        <end position="325"/>
    </location>
</feature>
<dbReference type="EMBL" id="PJQM01001346">
    <property type="protein sequence ID" value="RCI02555.1"/>
    <property type="molecule type" value="Genomic_DNA"/>
</dbReference>
<dbReference type="GO" id="GO:0008843">
    <property type="term" value="F:endochitinase activity"/>
    <property type="evidence" value="ECO:0007669"/>
    <property type="project" value="UniProtKB-EC"/>
</dbReference>
<keyword evidence="5" id="KW-0119">Carbohydrate metabolism</keyword>
<evidence type="ECO:0000256" key="2">
    <source>
        <dbReference type="ARBA" id="ARBA00012729"/>
    </source>
</evidence>
<keyword evidence="10" id="KW-0732">Signal</keyword>
<evidence type="ECO:0000256" key="6">
    <source>
        <dbReference type="ARBA" id="ARBA00023295"/>
    </source>
</evidence>
<dbReference type="InterPro" id="IPR036573">
    <property type="entry name" value="CBM_sf_5/12"/>
</dbReference>
<keyword evidence="6 8" id="KW-0326">Glycosidase</keyword>
<sequence length="593" mass="64281">MKRILFVASAIFGLAAAFENTCNHNIVGYWGQNSYGAANGQDTSGWQRPISFYCDDDSIDVFPISFLTTFFGPDGSPQINLANTCNSVDNATFPGTTLANCGTMASDIKYCQSKGKLVTLSLGGATGGAGFQSEDQALSFADTIWNMFLGGSSSTRPFGDAVLDGIDLDIEGGGSNHYITFLEKLRSYFPSELKKYYITAAPQCVFPDANLQATLNNFPFDAIYVQFYNNPCGLQYYNTNQWNFGVWDNWARTSSPNPNVKIYIGAPASSSAAGSGYVTAASLLEIALKTRSNFPSFGGVMFWDVSQAHGNNKFGHFLKNGLSPDSSCSGEFNYPLCTAPTYTGGKGYSGGSTVSYNGYIWTARWYASSAPSNDPYSEWLPVMACSFEGTDTPSSKSPPAVDTNASVTLSALPKITSYSASQTAKFSTFPKISSSVAPQVSQSFVSKSVAFSTTAITATTTAIPIPIPKPSLCTITTPWSSSEVYTGGNNAYYDGAIWKAKWWSQNDIPGGIVGVWEKIKSCETEMSLSAQSILEAASQINCKRNVARWNRLRRYREGSRVIYRGAIYVASNTNHNQKPNIDLISWEKDDDCF</sequence>
<dbReference type="InterPro" id="IPR003610">
    <property type="entry name" value="CBM5/12"/>
</dbReference>
<dbReference type="InterPro" id="IPR050542">
    <property type="entry name" value="Glycosyl_Hydrlase18_Chitinase"/>
</dbReference>
<evidence type="ECO:0000259" key="11">
    <source>
        <dbReference type="PROSITE" id="PS51910"/>
    </source>
</evidence>